<protein>
    <submittedName>
        <fullName evidence="2">13740_t:CDS:1</fullName>
    </submittedName>
</protein>
<gene>
    <name evidence="2" type="ORF">RFULGI_LOCUS455</name>
</gene>
<sequence length="45" mass="5231">MPFMTQINQPETQFLIACNSWREDSKARKKEEDKTIEKQGVSASE</sequence>
<dbReference type="AlphaFoldDB" id="A0A9N8VP42"/>
<feature type="region of interest" description="Disordered" evidence="1">
    <location>
        <begin position="23"/>
        <end position="45"/>
    </location>
</feature>
<keyword evidence="3" id="KW-1185">Reference proteome</keyword>
<name>A0A9N8VP42_9GLOM</name>
<dbReference type="Proteomes" id="UP000789396">
    <property type="component" value="Unassembled WGS sequence"/>
</dbReference>
<evidence type="ECO:0000313" key="2">
    <source>
        <dbReference type="EMBL" id="CAG8455909.1"/>
    </source>
</evidence>
<evidence type="ECO:0000256" key="1">
    <source>
        <dbReference type="SAM" id="MobiDB-lite"/>
    </source>
</evidence>
<organism evidence="2 3">
    <name type="scientific">Racocetra fulgida</name>
    <dbReference type="NCBI Taxonomy" id="60492"/>
    <lineage>
        <taxon>Eukaryota</taxon>
        <taxon>Fungi</taxon>
        <taxon>Fungi incertae sedis</taxon>
        <taxon>Mucoromycota</taxon>
        <taxon>Glomeromycotina</taxon>
        <taxon>Glomeromycetes</taxon>
        <taxon>Diversisporales</taxon>
        <taxon>Gigasporaceae</taxon>
        <taxon>Racocetra</taxon>
    </lineage>
</organism>
<evidence type="ECO:0000313" key="3">
    <source>
        <dbReference type="Proteomes" id="UP000789396"/>
    </source>
</evidence>
<comment type="caution">
    <text evidence="2">The sequence shown here is derived from an EMBL/GenBank/DDBJ whole genome shotgun (WGS) entry which is preliminary data.</text>
</comment>
<reference evidence="2" key="1">
    <citation type="submission" date="2021-06" db="EMBL/GenBank/DDBJ databases">
        <authorList>
            <person name="Kallberg Y."/>
            <person name="Tangrot J."/>
            <person name="Rosling A."/>
        </authorList>
    </citation>
    <scope>NUCLEOTIDE SEQUENCE</scope>
    <source>
        <strain evidence="2">IN212</strain>
    </source>
</reference>
<feature type="compositionally biased region" description="Basic and acidic residues" evidence="1">
    <location>
        <begin position="23"/>
        <end position="37"/>
    </location>
</feature>
<proteinExistence type="predicted"/>
<dbReference type="EMBL" id="CAJVPZ010000168">
    <property type="protein sequence ID" value="CAG8455909.1"/>
    <property type="molecule type" value="Genomic_DNA"/>
</dbReference>
<accession>A0A9N8VP42</accession>